<gene>
    <name evidence="5" type="ORF">O1D97_04320</name>
</gene>
<evidence type="ECO:0000256" key="2">
    <source>
        <dbReference type="ARBA" id="ARBA00023125"/>
    </source>
</evidence>
<dbReference type="InterPro" id="IPR009061">
    <property type="entry name" value="DNA-bd_dom_put_sf"/>
</dbReference>
<dbReference type="RefSeq" id="WP_269123135.1">
    <property type="nucleotide sequence ID" value="NZ_JAPUBN010000011.1"/>
</dbReference>
<protein>
    <submittedName>
        <fullName evidence="5">MerR family transcriptional regulator</fullName>
    </submittedName>
</protein>
<accession>A0ABT4JST7</accession>
<dbReference type="PANTHER" id="PTHR30204">
    <property type="entry name" value="REDOX-CYCLING DRUG-SENSING TRANSCRIPTIONAL ACTIVATOR SOXR"/>
    <property type="match status" value="1"/>
</dbReference>
<proteinExistence type="predicted"/>
<dbReference type="PROSITE" id="PS50937">
    <property type="entry name" value="HTH_MERR_2"/>
    <property type="match status" value="1"/>
</dbReference>
<dbReference type="InterPro" id="IPR047057">
    <property type="entry name" value="MerR_fam"/>
</dbReference>
<keyword evidence="3" id="KW-0804">Transcription</keyword>
<evidence type="ECO:0000313" key="6">
    <source>
        <dbReference type="Proteomes" id="UP001149719"/>
    </source>
</evidence>
<dbReference type="Gene3D" id="1.10.1660.10">
    <property type="match status" value="1"/>
</dbReference>
<comment type="caution">
    <text evidence="5">The sequence shown here is derived from an EMBL/GenBank/DDBJ whole genome shotgun (WGS) entry which is preliminary data.</text>
</comment>
<evidence type="ECO:0000313" key="5">
    <source>
        <dbReference type="EMBL" id="MCZ2720888.1"/>
    </source>
</evidence>
<reference evidence="5" key="1">
    <citation type="submission" date="2022-12" db="EMBL/GenBank/DDBJ databases">
        <title>Marinomonas 15G1-11 sp. nov, isolated from marine algae.</title>
        <authorList>
            <person name="Butt M."/>
            <person name="Choi D.G."/>
            <person name="Kim J.M."/>
            <person name="Lee J.K."/>
            <person name="Baek J.H."/>
            <person name="Jeon C.O."/>
        </authorList>
    </citation>
    <scope>NUCLEOTIDE SEQUENCE</scope>
    <source>
        <strain evidence="5">15G1-11</strain>
    </source>
</reference>
<name>A0ABT4JST7_9GAMM</name>
<sequence>MSLQTGVNSVTLRAWERRYGLLKPIRTEKGHRLYSDTDVQRVKAIVSWINKGIAVSKVRALLDQESVTNDANISNEWSDQQAQLLTAIELYQEDKIDSLIQQNLSQYPIEAVIHYWLAPVLSELQNAQLKQEQKSYFISLLRQRITIRLMSQNKKKSKRRVLLTSLGEESSIWVWLQAAWCSDEGFYVVVIDTLESVEESPALIENIRPDFFISHVDKGFGLKQEMVMQKFQAFSIPIVLSGATTWLEENRREAPSGLAVFSDPFDAVRHVCESVSENQKLSKL</sequence>
<dbReference type="CDD" id="cd01104">
    <property type="entry name" value="HTH_MlrA-CarA"/>
    <property type="match status" value="1"/>
</dbReference>
<dbReference type="EMBL" id="JAPUBN010000011">
    <property type="protein sequence ID" value="MCZ2720888.1"/>
    <property type="molecule type" value="Genomic_DNA"/>
</dbReference>
<keyword evidence="1" id="KW-0805">Transcription regulation</keyword>
<evidence type="ECO:0000259" key="4">
    <source>
        <dbReference type="PROSITE" id="PS50937"/>
    </source>
</evidence>
<dbReference type="Proteomes" id="UP001149719">
    <property type="component" value="Unassembled WGS sequence"/>
</dbReference>
<evidence type="ECO:0000256" key="1">
    <source>
        <dbReference type="ARBA" id="ARBA00023015"/>
    </source>
</evidence>
<dbReference type="SUPFAM" id="SSF46955">
    <property type="entry name" value="Putative DNA-binding domain"/>
    <property type="match status" value="1"/>
</dbReference>
<evidence type="ECO:0000256" key="3">
    <source>
        <dbReference type="ARBA" id="ARBA00023163"/>
    </source>
</evidence>
<dbReference type="SMART" id="SM00422">
    <property type="entry name" value="HTH_MERR"/>
    <property type="match status" value="1"/>
</dbReference>
<keyword evidence="6" id="KW-1185">Reference proteome</keyword>
<keyword evidence="2" id="KW-0238">DNA-binding</keyword>
<dbReference type="Pfam" id="PF13411">
    <property type="entry name" value="MerR_1"/>
    <property type="match status" value="1"/>
</dbReference>
<organism evidence="5 6">
    <name type="scientific">Marinomonas phaeophyticola</name>
    <dbReference type="NCBI Taxonomy" id="3004091"/>
    <lineage>
        <taxon>Bacteria</taxon>
        <taxon>Pseudomonadati</taxon>
        <taxon>Pseudomonadota</taxon>
        <taxon>Gammaproteobacteria</taxon>
        <taxon>Oceanospirillales</taxon>
        <taxon>Oceanospirillaceae</taxon>
        <taxon>Marinomonas</taxon>
    </lineage>
</organism>
<dbReference type="InterPro" id="IPR000551">
    <property type="entry name" value="MerR-type_HTH_dom"/>
</dbReference>
<feature type="domain" description="HTH merR-type" evidence="4">
    <location>
        <begin position="1"/>
        <end position="64"/>
    </location>
</feature>
<dbReference type="PANTHER" id="PTHR30204:SF67">
    <property type="entry name" value="HTH-TYPE TRANSCRIPTIONAL REGULATOR MLRA-RELATED"/>
    <property type="match status" value="1"/>
</dbReference>